<evidence type="ECO:0008006" key="4">
    <source>
        <dbReference type="Google" id="ProtNLM"/>
    </source>
</evidence>
<feature type="compositionally biased region" description="Basic and acidic residues" evidence="1">
    <location>
        <begin position="57"/>
        <end position="72"/>
    </location>
</feature>
<keyword evidence="3" id="KW-1185">Reference proteome</keyword>
<sequence length="183" mass="20282">MSWYWWMFVGAALALVARALLPGLASALRPVRTCSWCERTSGFQVLGHGSEECQGPRAERREEDRRHAEKLSQRAQRKRSSQDRATAQAERAARHEARLRLIQVGKITTRCTARGNSIDLTGWIFDRTSGPGPISVTDGSLQSYLTTGAPERVHGWTLPELHALAHGGSCPCDVMRLARNAAY</sequence>
<gene>
    <name evidence="2" type="ORF">ACFQZP_40020</name>
</gene>
<proteinExistence type="predicted"/>
<evidence type="ECO:0000256" key="1">
    <source>
        <dbReference type="SAM" id="MobiDB-lite"/>
    </source>
</evidence>
<evidence type="ECO:0000313" key="3">
    <source>
        <dbReference type="Proteomes" id="UP001596957"/>
    </source>
</evidence>
<dbReference type="Proteomes" id="UP001596957">
    <property type="component" value="Unassembled WGS sequence"/>
</dbReference>
<reference evidence="3" key="1">
    <citation type="journal article" date="2019" name="Int. J. Syst. Evol. Microbiol.">
        <title>The Global Catalogue of Microorganisms (GCM) 10K type strain sequencing project: providing services to taxonomists for standard genome sequencing and annotation.</title>
        <authorList>
            <consortium name="The Broad Institute Genomics Platform"/>
            <consortium name="The Broad Institute Genome Sequencing Center for Infectious Disease"/>
            <person name="Wu L."/>
            <person name="Ma J."/>
        </authorList>
    </citation>
    <scope>NUCLEOTIDE SEQUENCE [LARGE SCALE GENOMIC DNA]</scope>
    <source>
        <strain evidence="3">CGMCC 4.7198</strain>
    </source>
</reference>
<evidence type="ECO:0000313" key="2">
    <source>
        <dbReference type="EMBL" id="MFD0287709.1"/>
    </source>
</evidence>
<organism evidence="2 3">
    <name type="scientific">Streptomyces lutosisoli</name>
    <dbReference type="NCBI Taxonomy" id="2665721"/>
    <lineage>
        <taxon>Bacteria</taxon>
        <taxon>Bacillati</taxon>
        <taxon>Actinomycetota</taxon>
        <taxon>Actinomycetes</taxon>
        <taxon>Kitasatosporales</taxon>
        <taxon>Streptomycetaceae</taxon>
        <taxon>Streptomyces</taxon>
    </lineage>
</organism>
<accession>A0ABW2VUR9</accession>
<comment type="caution">
    <text evidence="2">The sequence shown here is derived from an EMBL/GenBank/DDBJ whole genome shotgun (WGS) entry which is preliminary data.</text>
</comment>
<dbReference type="EMBL" id="JBHTEC010000004">
    <property type="protein sequence ID" value="MFD0287709.1"/>
    <property type="molecule type" value="Genomic_DNA"/>
</dbReference>
<protein>
    <recommendedName>
        <fullName evidence="4">Secreted protein</fullName>
    </recommendedName>
</protein>
<feature type="region of interest" description="Disordered" evidence="1">
    <location>
        <begin position="48"/>
        <end position="84"/>
    </location>
</feature>
<dbReference type="RefSeq" id="WP_381301707.1">
    <property type="nucleotide sequence ID" value="NZ_JBHTEC010000004.1"/>
</dbReference>
<name>A0ABW2VUR9_9ACTN</name>